<feature type="transmembrane region" description="Helical" evidence="1">
    <location>
        <begin position="28"/>
        <end position="49"/>
    </location>
</feature>
<dbReference type="EMBL" id="CAJOBI010195351">
    <property type="protein sequence ID" value="CAF4974585.1"/>
    <property type="molecule type" value="Genomic_DNA"/>
</dbReference>
<evidence type="ECO:0000256" key="1">
    <source>
        <dbReference type="SAM" id="Phobius"/>
    </source>
</evidence>
<accession>A0A8S3DHJ6</accession>
<keyword evidence="1" id="KW-0812">Transmembrane</keyword>
<sequence length="51" mass="5672">MVMAFGIVGIVVLLIVILVRLLPDKLRLIPLGLLVTATLFLIIATARYLRR</sequence>
<organism evidence="2 3">
    <name type="scientific">Rotaria magnacalcarata</name>
    <dbReference type="NCBI Taxonomy" id="392030"/>
    <lineage>
        <taxon>Eukaryota</taxon>
        <taxon>Metazoa</taxon>
        <taxon>Spiralia</taxon>
        <taxon>Gnathifera</taxon>
        <taxon>Rotifera</taxon>
        <taxon>Eurotatoria</taxon>
        <taxon>Bdelloidea</taxon>
        <taxon>Philodinida</taxon>
        <taxon>Philodinidae</taxon>
        <taxon>Rotaria</taxon>
    </lineage>
</organism>
<name>A0A8S3DHJ6_9BILA</name>
<keyword evidence="1" id="KW-1133">Transmembrane helix</keyword>
<evidence type="ECO:0000313" key="2">
    <source>
        <dbReference type="EMBL" id="CAF4974585.1"/>
    </source>
</evidence>
<reference evidence="2" key="1">
    <citation type="submission" date="2021-02" db="EMBL/GenBank/DDBJ databases">
        <authorList>
            <person name="Nowell W R."/>
        </authorList>
    </citation>
    <scope>NUCLEOTIDE SEQUENCE</scope>
</reference>
<keyword evidence="1" id="KW-0472">Membrane</keyword>
<dbReference type="Proteomes" id="UP000676336">
    <property type="component" value="Unassembled WGS sequence"/>
</dbReference>
<dbReference type="AlphaFoldDB" id="A0A8S3DHJ6"/>
<feature type="transmembrane region" description="Helical" evidence="1">
    <location>
        <begin position="5"/>
        <end position="22"/>
    </location>
</feature>
<gene>
    <name evidence="2" type="ORF">SMN809_LOCUS55363</name>
</gene>
<protein>
    <submittedName>
        <fullName evidence="2">Uncharacterized protein</fullName>
    </submittedName>
</protein>
<proteinExistence type="predicted"/>
<feature type="non-terminal residue" evidence="2">
    <location>
        <position position="1"/>
    </location>
</feature>
<evidence type="ECO:0000313" key="3">
    <source>
        <dbReference type="Proteomes" id="UP000676336"/>
    </source>
</evidence>
<comment type="caution">
    <text evidence="2">The sequence shown here is derived from an EMBL/GenBank/DDBJ whole genome shotgun (WGS) entry which is preliminary data.</text>
</comment>